<feature type="repeat" description="TPR" evidence="1">
    <location>
        <begin position="514"/>
        <end position="547"/>
    </location>
</feature>
<organism evidence="2 3">
    <name type="scientific">Dyella japonica DSM 16301</name>
    <dbReference type="NCBI Taxonomy" id="1440762"/>
    <lineage>
        <taxon>Bacteria</taxon>
        <taxon>Pseudomonadati</taxon>
        <taxon>Pseudomonadota</taxon>
        <taxon>Gammaproteobacteria</taxon>
        <taxon>Lysobacterales</taxon>
        <taxon>Rhodanobacteraceae</taxon>
        <taxon>Dyella</taxon>
    </lineage>
</organism>
<accession>A0A0G9GYM9</accession>
<comment type="caution">
    <text evidence="2">The sequence shown here is derived from an EMBL/GenBank/DDBJ whole genome shotgun (WGS) entry which is preliminary data.</text>
</comment>
<evidence type="ECO:0000313" key="2">
    <source>
        <dbReference type="EMBL" id="KLD62059.1"/>
    </source>
</evidence>
<dbReference type="Gene3D" id="1.25.40.10">
    <property type="entry name" value="Tetratricopeptide repeat domain"/>
    <property type="match status" value="2"/>
</dbReference>
<evidence type="ECO:0008006" key="4">
    <source>
        <dbReference type="Google" id="ProtNLM"/>
    </source>
</evidence>
<reference evidence="2 3" key="1">
    <citation type="journal article" date="2015" name="Antonie Van Leeuwenhoek">
        <title>A phylogenomic and molecular marker based taxonomic framework for the order Xanthomonadales: proposal to transfer the families Algiphilaceae and Solimonadaceae to the order Nevskiales ord. nov. and to create a new family within the order Xanthomonadales, the family Rhodanobacteraceae fam. nov., containing the genus Rhodanobacter and its closest relatives.</title>
        <authorList>
            <person name="Naushad S."/>
            <person name="Adeolu M."/>
            <person name="Wong S."/>
            <person name="Sohail M."/>
            <person name="Schellhorn H.E."/>
            <person name="Gupta R.S."/>
        </authorList>
    </citation>
    <scope>NUCLEOTIDE SEQUENCE [LARGE SCALE GENOMIC DNA]</scope>
    <source>
        <strain evidence="2 3">DSM 16301</strain>
    </source>
</reference>
<name>A0A0G9GYM9_9GAMM</name>
<dbReference type="EMBL" id="JPLA01000060">
    <property type="protein sequence ID" value="KLD62059.1"/>
    <property type="molecule type" value="Genomic_DNA"/>
</dbReference>
<keyword evidence="1" id="KW-0802">TPR repeat</keyword>
<sequence length="590" mass="64300">MRNLWKFAVLAGAGVAFTSSTPVTSFSSEARAFDPALLVTAMCGSGAATWSLTRHLAFAAAVAGPVGVASAPMPLFADLTAAHLPITTQSEQARRYFNQGLLLTYGFNHAGAVRSFREAQRLDPGCAVCWWGEALALGPNINAPMDDRDRDTALAAMDRALALRGQASPLERALIDAIAHRYSRDAKADRGALDAAYADAMLEVARRFPNDDDVAVLAAEAAMDTSPWNYWEVDKRTPIGRSGEAVALVEKVLARHPDNLQAAHLYIHLMENSADPRRAEAAADRLAQPLAPSAGHLVHMPAHIYALTGRYADAIRVNVAAARSDEALIRRTDDHSLVRYGYYPHNIHFIVTSAQMTGDMDTAIREARRLRTVLDPDTSARIAWVQAIDAAPYLAMAQFAPPEAILAMLPADARLPYAQAMRLYARAVAHAERQDRAGFDRELTALSALRTSDAFAPMIEQGVPAPDLLSLAEAVARGRFAHAQGRFDEAADHYREAIALERKIPYQEPAYWYYPVSQSLGAALFGAGRYDEASRAFQAALKQTPQNGWALYGLAQSEEALGHKSEAAAARDAFQRAWQGDPSWLRMERL</sequence>
<dbReference type="Pfam" id="PF14559">
    <property type="entry name" value="TPR_19"/>
    <property type="match status" value="1"/>
</dbReference>
<dbReference type="PATRIC" id="fig|1440762.4.peg.3427"/>
<proteinExistence type="predicted"/>
<dbReference type="SUPFAM" id="SSF48452">
    <property type="entry name" value="TPR-like"/>
    <property type="match status" value="2"/>
</dbReference>
<gene>
    <name evidence="2" type="ORF">Y882_17765</name>
</gene>
<dbReference type="PROSITE" id="PS50005">
    <property type="entry name" value="TPR"/>
    <property type="match status" value="1"/>
</dbReference>
<dbReference type="InterPro" id="IPR011990">
    <property type="entry name" value="TPR-like_helical_dom_sf"/>
</dbReference>
<dbReference type="AlphaFoldDB" id="A0A0G9GYM9"/>
<dbReference type="STRING" id="1440762.Y882_17765"/>
<dbReference type="OrthoDB" id="9778494at2"/>
<dbReference type="PANTHER" id="PTHR45588:SF1">
    <property type="entry name" value="WW DOMAIN-CONTAINING PROTEIN"/>
    <property type="match status" value="1"/>
</dbReference>
<protein>
    <recommendedName>
        <fullName evidence="4">Tetratricopeptide repeat protein</fullName>
    </recommendedName>
</protein>
<dbReference type="Proteomes" id="UP000035481">
    <property type="component" value="Unassembled WGS sequence"/>
</dbReference>
<evidence type="ECO:0000256" key="1">
    <source>
        <dbReference type="PROSITE-ProRule" id="PRU00339"/>
    </source>
</evidence>
<dbReference type="PANTHER" id="PTHR45588">
    <property type="entry name" value="TPR DOMAIN-CONTAINING PROTEIN"/>
    <property type="match status" value="1"/>
</dbReference>
<dbReference type="InterPro" id="IPR019734">
    <property type="entry name" value="TPR_rpt"/>
</dbReference>
<dbReference type="SMART" id="SM00028">
    <property type="entry name" value="TPR"/>
    <property type="match status" value="3"/>
</dbReference>
<evidence type="ECO:0000313" key="3">
    <source>
        <dbReference type="Proteomes" id="UP000035481"/>
    </source>
</evidence>